<feature type="transmembrane region" description="Helical" evidence="1">
    <location>
        <begin position="49"/>
        <end position="71"/>
    </location>
</feature>
<organism evidence="2 3">
    <name type="scientific">Deferribacter autotrophicus</name>
    <dbReference type="NCBI Taxonomy" id="500465"/>
    <lineage>
        <taxon>Bacteria</taxon>
        <taxon>Pseudomonadati</taxon>
        <taxon>Deferribacterota</taxon>
        <taxon>Deferribacteres</taxon>
        <taxon>Deferribacterales</taxon>
        <taxon>Deferribacteraceae</taxon>
        <taxon>Deferribacter</taxon>
    </lineage>
</organism>
<comment type="caution">
    <text evidence="2">The sequence shown here is derived from an EMBL/GenBank/DDBJ whole genome shotgun (WGS) entry which is preliminary data.</text>
</comment>
<keyword evidence="1" id="KW-0812">Transmembrane</keyword>
<reference evidence="2 3" key="1">
    <citation type="submission" date="2019-06" db="EMBL/GenBank/DDBJ databases">
        <title>Genomic insights into carbon and energy metabolism of Deferribacter autotrophicus revealed new metabolic traits in the phylum Deferribacteres.</title>
        <authorList>
            <person name="Slobodkin A.I."/>
            <person name="Slobodkina G.B."/>
            <person name="Allioux M."/>
            <person name="Alain K."/>
            <person name="Jebbar M."/>
            <person name="Shadrin V."/>
            <person name="Kublanov I.V."/>
            <person name="Toshchakov S.V."/>
            <person name="Bonch-Osmolovskaya E.A."/>
        </authorList>
    </citation>
    <scope>NUCLEOTIDE SEQUENCE [LARGE SCALE GENOMIC DNA]</scope>
    <source>
        <strain evidence="2 3">SL50</strain>
    </source>
</reference>
<evidence type="ECO:0000256" key="1">
    <source>
        <dbReference type="SAM" id="Phobius"/>
    </source>
</evidence>
<evidence type="ECO:0000313" key="2">
    <source>
        <dbReference type="EMBL" id="KAA0259216.1"/>
    </source>
</evidence>
<keyword evidence="1" id="KW-1133">Transmembrane helix</keyword>
<dbReference type="RefSeq" id="WP_149265471.1">
    <property type="nucleotide sequence ID" value="NZ_VFJB01000002.1"/>
</dbReference>
<accession>A0A5A8F8T2</accession>
<proteinExistence type="predicted"/>
<evidence type="ECO:0000313" key="3">
    <source>
        <dbReference type="Proteomes" id="UP000322876"/>
    </source>
</evidence>
<sequence length="75" mass="8713">MKIAMIAASLYTITFCLLILFENNKFCNLILDKIKLVYLGFSTKNLKGIFVGIIWAFFDGFLTGWIIYYLINIFD</sequence>
<keyword evidence="3" id="KW-1185">Reference proteome</keyword>
<dbReference type="EMBL" id="VFJB01000002">
    <property type="protein sequence ID" value="KAA0259216.1"/>
    <property type="molecule type" value="Genomic_DNA"/>
</dbReference>
<dbReference type="AlphaFoldDB" id="A0A5A8F8T2"/>
<keyword evidence="1" id="KW-0472">Membrane</keyword>
<gene>
    <name evidence="2" type="ORF">FHQ18_01830</name>
</gene>
<protein>
    <submittedName>
        <fullName evidence="2">Uncharacterized protein</fullName>
    </submittedName>
</protein>
<dbReference type="Proteomes" id="UP000322876">
    <property type="component" value="Unassembled WGS sequence"/>
</dbReference>
<name>A0A5A8F8T2_9BACT</name>